<keyword evidence="1" id="KW-0378">Hydrolase</keyword>
<evidence type="ECO:0000259" key="2">
    <source>
        <dbReference type="Pfam" id="PF02834"/>
    </source>
</evidence>
<dbReference type="GO" id="GO:0008664">
    <property type="term" value="F:RNA 2',3'-cyclic 3'-phosphodiesterase activity"/>
    <property type="evidence" value="ECO:0007669"/>
    <property type="project" value="InterPro"/>
</dbReference>
<dbReference type="PANTHER" id="PTHR35561:SF1">
    <property type="entry name" value="RNA 2',3'-CYCLIC PHOSPHODIESTERASE"/>
    <property type="match status" value="1"/>
</dbReference>
<dbReference type="Pfam" id="PF02834">
    <property type="entry name" value="LigT_PEase"/>
    <property type="match status" value="1"/>
</dbReference>
<comment type="caution">
    <text evidence="3">The sequence shown here is derived from an EMBL/GenBank/DDBJ whole genome shotgun (WGS) entry which is preliminary data.</text>
</comment>
<dbReference type="EMBL" id="LXPS01000022">
    <property type="protein sequence ID" value="OAE43394.1"/>
    <property type="molecule type" value="Genomic_DNA"/>
</dbReference>
<dbReference type="InterPro" id="IPR014051">
    <property type="entry name" value="Phosphoesterase_HXTX"/>
</dbReference>
<dbReference type="PANTHER" id="PTHR35561">
    <property type="entry name" value="RNA 2',3'-CYCLIC PHOSPHODIESTERASE"/>
    <property type="match status" value="1"/>
</dbReference>
<gene>
    <name evidence="3" type="ORF">A7J57_03705</name>
</gene>
<dbReference type="Proteomes" id="UP000077098">
    <property type="component" value="Unassembled WGS sequence"/>
</dbReference>
<protein>
    <submittedName>
        <fullName evidence="3">2'-5' RNA ligase</fullName>
    </submittedName>
</protein>
<evidence type="ECO:0000256" key="1">
    <source>
        <dbReference type="ARBA" id="ARBA00022801"/>
    </source>
</evidence>
<dbReference type="Gene3D" id="3.90.1140.10">
    <property type="entry name" value="Cyclic phosphodiesterase"/>
    <property type="match status" value="1"/>
</dbReference>
<dbReference type="GO" id="GO:0004113">
    <property type="term" value="F:2',3'-cyclic-nucleotide 3'-phosphodiesterase activity"/>
    <property type="evidence" value="ECO:0007669"/>
    <property type="project" value="InterPro"/>
</dbReference>
<organism evidence="3 4">
    <name type="scientific">Agrobacterium tumefaciens</name>
    <dbReference type="NCBI Taxonomy" id="358"/>
    <lineage>
        <taxon>Bacteria</taxon>
        <taxon>Pseudomonadati</taxon>
        <taxon>Pseudomonadota</taxon>
        <taxon>Alphaproteobacteria</taxon>
        <taxon>Hyphomicrobiales</taxon>
        <taxon>Rhizobiaceae</taxon>
        <taxon>Rhizobium/Agrobacterium group</taxon>
        <taxon>Agrobacterium</taxon>
        <taxon>Agrobacterium tumefaciens complex</taxon>
    </lineage>
</organism>
<name>A0A176X8E2_AGRTU</name>
<dbReference type="InterPro" id="IPR004175">
    <property type="entry name" value="RNA_CPDase"/>
</dbReference>
<proteinExistence type="predicted"/>
<keyword evidence="3" id="KW-0436">Ligase</keyword>
<evidence type="ECO:0000313" key="3">
    <source>
        <dbReference type="EMBL" id="OAE43394.1"/>
    </source>
</evidence>
<dbReference type="RefSeq" id="WP_063949419.1">
    <property type="nucleotide sequence ID" value="NZ_LXPS01000022.1"/>
</dbReference>
<feature type="domain" description="Phosphoesterase HXTX" evidence="2">
    <location>
        <begin position="43"/>
        <end position="117"/>
    </location>
</feature>
<dbReference type="InterPro" id="IPR009097">
    <property type="entry name" value="Cyclic_Pdiesterase"/>
</dbReference>
<sequence length="238" mass="26332">MGFDLADARNLEQLSFEGWEPGKVRRFNAQYTTNLLITVRPPAALAARIFADSSHHAAKQTKREAHPAAVLHITLLCVGCFEVVPEGLVHRLKNTLGEIKARPVPITFDKTSLFGNRGSLALHSSHEMLELQSLSTMLQRALWRANLPFVAPSSFAPHLALITGCGRIEPMPVEKPYSWLAGSFELVCSHVGEPQLELLARFALTPKAECYERPESQLHLPGKIIGHSKRSMQRASAQ</sequence>
<accession>A0A176X8E2</accession>
<evidence type="ECO:0000313" key="4">
    <source>
        <dbReference type="Proteomes" id="UP000077098"/>
    </source>
</evidence>
<dbReference type="GO" id="GO:0016874">
    <property type="term" value="F:ligase activity"/>
    <property type="evidence" value="ECO:0007669"/>
    <property type="project" value="UniProtKB-KW"/>
</dbReference>
<reference evidence="3 4" key="1">
    <citation type="submission" date="2016-05" db="EMBL/GenBank/DDBJ databases">
        <authorList>
            <person name="Lavstsen T."/>
            <person name="Jespersen J.S."/>
        </authorList>
    </citation>
    <scope>NUCLEOTIDE SEQUENCE [LARGE SCALE GENOMIC DNA]</scope>
    <source>
        <strain evidence="3 4">KCJ1736</strain>
    </source>
</reference>
<dbReference type="AlphaFoldDB" id="A0A176X8E2"/>
<dbReference type="SUPFAM" id="SSF55144">
    <property type="entry name" value="LigT-like"/>
    <property type="match status" value="1"/>
</dbReference>